<dbReference type="PANTHER" id="PTHR23113:SF224">
    <property type="entry name" value="RAP GUANINE NUCLEOTIDE EXCHANGE FACTOR 1"/>
    <property type="match status" value="1"/>
</dbReference>
<feature type="domain" description="Ras-GEF" evidence="5">
    <location>
        <begin position="757"/>
        <end position="984"/>
    </location>
</feature>
<dbReference type="Gene3D" id="1.20.870.10">
    <property type="entry name" value="Son of sevenless (SoS) protein Chain: S domain 1"/>
    <property type="match status" value="1"/>
</dbReference>
<feature type="region of interest" description="Disordered" evidence="4">
    <location>
        <begin position="351"/>
        <end position="373"/>
    </location>
</feature>
<dbReference type="SUPFAM" id="SSF48366">
    <property type="entry name" value="Ras GEF"/>
    <property type="match status" value="1"/>
</dbReference>
<dbReference type="Pfam" id="PF00617">
    <property type="entry name" value="RasGEF"/>
    <property type="match status" value="1"/>
</dbReference>
<evidence type="ECO:0000256" key="4">
    <source>
        <dbReference type="SAM" id="MobiDB-lite"/>
    </source>
</evidence>
<dbReference type="InterPro" id="IPR036964">
    <property type="entry name" value="RASGEF_cat_dom_sf"/>
</dbReference>
<dbReference type="PROSITE" id="PS50009">
    <property type="entry name" value="RASGEF_CAT"/>
    <property type="match status" value="1"/>
</dbReference>
<feature type="compositionally biased region" description="Polar residues" evidence="4">
    <location>
        <begin position="61"/>
        <end position="70"/>
    </location>
</feature>
<evidence type="ECO:0000259" key="6">
    <source>
        <dbReference type="PROSITE" id="PS50212"/>
    </source>
</evidence>
<dbReference type="PROSITE" id="PS00720">
    <property type="entry name" value="RASGEF"/>
    <property type="match status" value="1"/>
</dbReference>
<feature type="region of interest" description="Disordered" evidence="4">
    <location>
        <begin position="293"/>
        <end position="312"/>
    </location>
</feature>
<dbReference type="InterPro" id="IPR000651">
    <property type="entry name" value="Ras-like_Gua-exchang_fac_N"/>
</dbReference>
<dbReference type="InterPro" id="IPR008937">
    <property type="entry name" value="Ras-like_GEF"/>
</dbReference>
<reference evidence="7" key="1">
    <citation type="submission" date="2021-03" db="EMBL/GenBank/DDBJ databases">
        <title>Chromosome level genome of the anhydrobiotic midge Polypedilum vanderplanki.</title>
        <authorList>
            <person name="Yoshida Y."/>
            <person name="Kikawada T."/>
            <person name="Gusev O."/>
        </authorList>
    </citation>
    <scope>NUCLEOTIDE SEQUENCE</scope>
    <source>
        <strain evidence="7">NIAS01</strain>
        <tissue evidence="7">Whole body or cell culture</tissue>
    </source>
</reference>
<sequence>MNGQELDSSNSNDIQLSQTILNDDFNESQASVDSRGSSKSNTKLARIRSFKDDFLEKLSQMRTPSSTLTRPHSPRTKKGVHSNIFRDDSKNTNDLEYHIRQVKNTLTHFNDQIQLILGKIIKICDDALVSEEEEDFIALNKEHLNDLVIQLIEGVNNLLDAVNEQKNHQPTNFDINVGTHSRNSLPDITTPKEEKQERNYSSLSRPNQVKRSHSNENILTEAPPLPPKKIQTPKEIVDSSRFLFDEHIDDRQNFLKPNEINKSPDKNSSIGSISSILNDFSFDNLKQPSISSERNIEKLSSSSPLQRNSNESFASQSSILRIKHQHNISHFGFHQDFGTFENLSMTSFKSEEISSRNSSNETPPPLPAKTKRWEHHRSLNDTFEVTDNSTMIVTTSSSSSSLASSIAVSNAGNMMDFGESFLMKKHRTICIDTRKTDDAEKKPPLPPKQKKHIMAYMEIFGNASSPHITNRHSLQPFSHTSKISSMEKVFIDESNSSFWDSDEPKPALPPKKHRINPLITHSPILLEEDDPPSHINEPIENEAQASIDIKSPETLDVQTNEPKEVEIYDDQENEVVLRRKSKISLNLMEEIDINEYLIFKKEDEEGPDIKGGHVDALIVHATKNQKISEVAFGEAFLSTFRTFIEVMELVEKLTYRYSYFNRHNNDDRKQKAAKESFSLLVRVVNDLTLPDLTLSLMQKLNDFVFNLITNGEILMAKLLRTKVNEKAMLLKQKRLCQMSNLSSLPVISNPPTLLELKSTDLAEQMTILDAELFEKIEIPEVLLWSQQQIEAMSPNLTLFTAHFNKLSFWARTQILKQQDAKDREKYVSKFIKIMKHLRKINNYNSYLAILSALDSAPIRRLEWQKSTTEGLKEYCALIDSSSSFRAYRQALSETSSPCIPYIGLVLQDLTFVNIGNPDFLDTKTGSINFSKRWQQYSILLNMKNFRNSSYAFKRNEKIIGFFDNFEDYFDEDAMWQISEKIKPRRRN</sequence>
<dbReference type="InterPro" id="IPR023578">
    <property type="entry name" value="Ras_GEF_dom_sf"/>
</dbReference>
<dbReference type="Gene3D" id="1.10.840.10">
    <property type="entry name" value="Ras guanine-nucleotide exchange factors catalytic domain"/>
    <property type="match status" value="1"/>
</dbReference>
<evidence type="ECO:0000256" key="1">
    <source>
        <dbReference type="ARBA" id="ARBA00022658"/>
    </source>
</evidence>
<dbReference type="Proteomes" id="UP001107558">
    <property type="component" value="Chromosome 2"/>
</dbReference>
<dbReference type="CDD" id="cd00155">
    <property type="entry name" value="RasGEF"/>
    <property type="match status" value="1"/>
</dbReference>
<keyword evidence="1 3" id="KW-0344">Guanine-nucleotide releasing factor</keyword>
<dbReference type="SMART" id="SM00147">
    <property type="entry name" value="RasGEF"/>
    <property type="match status" value="1"/>
</dbReference>
<evidence type="ECO:0000313" key="8">
    <source>
        <dbReference type="Proteomes" id="UP001107558"/>
    </source>
</evidence>
<feature type="compositionally biased region" description="Polar residues" evidence="4">
    <location>
        <begin position="169"/>
        <end position="187"/>
    </location>
</feature>
<proteinExistence type="predicted"/>
<gene>
    <name evidence="7" type="ORF">PVAND_005533</name>
</gene>
<dbReference type="InterPro" id="IPR019804">
    <property type="entry name" value="Ras_G-nucl-exch_fac_CS"/>
</dbReference>
<dbReference type="GO" id="GO:0005085">
    <property type="term" value="F:guanyl-nucleotide exchange factor activity"/>
    <property type="evidence" value="ECO:0007669"/>
    <property type="project" value="UniProtKB-KW"/>
</dbReference>
<dbReference type="InterPro" id="IPR001895">
    <property type="entry name" value="RASGEF_cat_dom"/>
</dbReference>
<dbReference type="PROSITE" id="PS50212">
    <property type="entry name" value="RASGEF_NTER"/>
    <property type="match status" value="1"/>
</dbReference>
<dbReference type="GO" id="GO:0007265">
    <property type="term" value="P:Ras protein signal transduction"/>
    <property type="evidence" value="ECO:0007669"/>
    <property type="project" value="TreeGrafter"/>
</dbReference>
<evidence type="ECO:0000256" key="3">
    <source>
        <dbReference type="PROSITE-ProRule" id="PRU00168"/>
    </source>
</evidence>
<feature type="region of interest" description="Disordered" evidence="4">
    <location>
        <begin position="61"/>
        <end position="87"/>
    </location>
</feature>
<dbReference type="EMBL" id="JADBJN010000002">
    <property type="protein sequence ID" value="KAG5675646.1"/>
    <property type="molecule type" value="Genomic_DNA"/>
</dbReference>
<dbReference type="AlphaFoldDB" id="A0A9J6C2C5"/>
<name>A0A9J6C2C5_POLVA</name>
<dbReference type="SMART" id="SM00229">
    <property type="entry name" value="RasGEFN"/>
    <property type="match status" value="1"/>
</dbReference>
<dbReference type="GO" id="GO:0005886">
    <property type="term" value="C:plasma membrane"/>
    <property type="evidence" value="ECO:0007669"/>
    <property type="project" value="TreeGrafter"/>
</dbReference>
<comment type="caution">
    <text evidence="7">The sequence shown here is derived from an EMBL/GenBank/DDBJ whole genome shotgun (WGS) entry which is preliminary data.</text>
</comment>
<evidence type="ECO:0000313" key="7">
    <source>
        <dbReference type="EMBL" id="KAG5675646.1"/>
    </source>
</evidence>
<feature type="region of interest" description="Disordered" evidence="4">
    <location>
        <begin position="169"/>
        <end position="231"/>
    </location>
</feature>
<dbReference type="FunFam" id="1.10.840.10:FF:000009">
    <property type="entry name" value="rap guanine nucleotide exchange factor 1"/>
    <property type="match status" value="1"/>
</dbReference>
<keyword evidence="8" id="KW-1185">Reference proteome</keyword>
<evidence type="ECO:0000256" key="2">
    <source>
        <dbReference type="ARBA" id="ARBA00083313"/>
    </source>
</evidence>
<dbReference type="Pfam" id="PF00618">
    <property type="entry name" value="RasGEF_N"/>
    <property type="match status" value="1"/>
</dbReference>
<protein>
    <recommendedName>
        <fullName evidence="2">CRK SH3-binding GNRP</fullName>
    </recommendedName>
</protein>
<feature type="compositionally biased region" description="Polar residues" evidence="4">
    <location>
        <begin position="199"/>
        <end position="209"/>
    </location>
</feature>
<evidence type="ECO:0000259" key="5">
    <source>
        <dbReference type="PROSITE" id="PS50009"/>
    </source>
</evidence>
<feature type="domain" description="N-terminal Ras-GEF" evidence="6">
    <location>
        <begin position="605"/>
        <end position="727"/>
    </location>
</feature>
<accession>A0A9J6C2C5</accession>
<organism evidence="7 8">
    <name type="scientific">Polypedilum vanderplanki</name>
    <name type="common">Sleeping chironomid midge</name>
    <dbReference type="NCBI Taxonomy" id="319348"/>
    <lineage>
        <taxon>Eukaryota</taxon>
        <taxon>Metazoa</taxon>
        <taxon>Ecdysozoa</taxon>
        <taxon>Arthropoda</taxon>
        <taxon>Hexapoda</taxon>
        <taxon>Insecta</taxon>
        <taxon>Pterygota</taxon>
        <taxon>Neoptera</taxon>
        <taxon>Endopterygota</taxon>
        <taxon>Diptera</taxon>
        <taxon>Nematocera</taxon>
        <taxon>Chironomoidea</taxon>
        <taxon>Chironomidae</taxon>
        <taxon>Chironominae</taxon>
        <taxon>Polypedilum</taxon>
        <taxon>Polypedilum</taxon>
    </lineage>
</organism>
<dbReference type="OrthoDB" id="25179at2759"/>
<dbReference type="PANTHER" id="PTHR23113">
    <property type="entry name" value="GUANINE NUCLEOTIDE EXCHANGE FACTOR"/>
    <property type="match status" value="1"/>
</dbReference>